<organism evidence="1 2">
    <name type="scientific">Candidatus Yanofskybacteria bacterium RIFCSPLOWO2_01_FULL_49_17</name>
    <dbReference type="NCBI Taxonomy" id="1802700"/>
    <lineage>
        <taxon>Bacteria</taxon>
        <taxon>Candidatus Yanofskyibacteriota</taxon>
    </lineage>
</organism>
<reference evidence="1 2" key="1">
    <citation type="journal article" date="2016" name="Nat. Commun.">
        <title>Thousands of microbial genomes shed light on interconnected biogeochemical processes in an aquifer system.</title>
        <authorList>
            <person name="Anantharaman K."/>
            <person name="Brown C.T."/>
            <person name="Hug L.A."/>
            <person name="Sharon I."/>
            <person name="Castelle C.J."/>
            <person name="Probst A.J."/>
            <person name="Thomas B.C."/>
            <person name="Singh A."/>
            <person name="Wilkins M.J."/>
            <person name="Karaoz U."/>
            <person name="Brodie E.L."/>
            <person name="Williams K.H."/>
            <person name="Hubbard S.S."/>
            <person name="Banfield J.F."/>
        </authorList>
    </citation>
    <scope>NUCLEOTIDE SEQUENCE [LARGE SCALE GENOMIC DNA]</scope>
</reference>
<evidence type="ECO:0000313" key="1">
    <source>
        <dbReference type="EMBL" id="OGN27925.1"/>
    </source>
</evidence>
<dbReference type="AlphaFoldDB" id="A0A1F8GR84"/>
<sequence>MPAGTERGNTLTLDEMREASLEQLAPFFEVLATRISEYRVAHNGYVPRSLFLPWLEIAGVYYCCDIIVRSPEEPGTFLLKKRGGAEINPAMEGKFQVVGSIGVYSQSAEQVLTRSLKEIFGQRDDLFQRYWDRLEFLFTEIHPESWRKCYCLTPVFGLELDSEGMASLDGIWQGFSDLDDSRIVAHQRETLKYLVSPEYRKGSFITLPGTPD</sequence>
<evidence type="ECO:0008006" key="3">
    <source>
        <dbReference type="Google" id="ProtNLM"/>
    </source>
</evidence>
<accession>A0A1F8GR84</accession>
<protein>
    <recommendedName>
        <fullName evidence="3">Nudix hydrolase domain-containing protein</fullName>
    </recommendedName>
</protein>
<comment type="caution">
    <text evidence="1">The sequence shown here is derived from an EMBL/GenBank/DDBJ whole genome shotgun (WGS) entry which is preliminary data.</text>
</comment>
<proteinExistence type="predicted"/>
<name>A0A1F8GR84_9BACT</name>
<dbReference type="EMBL" id="MGKO01000005">
    <property type="protein sequence ID" value="OGN27925.1"/>
    <property type="molecule type" value="Genomic_DNA"/>
</dbReference>
<evidence type="ECO:0000313" key="2">
    <source>
        <dbReference type="Proteomes" id="UP000178444"/>
    </source>
</evidence>
<dbReference type="Proteomes" id="UP000178444">
    <property type="component" value="Unassembled WGS sequence"/>
</dbReference>
<gene>
    <name evidence="1" type="ORF">A2941_02875</name>
</gene>